<dbReference type="GO" id="GO:0016672">
    <property type="term" value="F:oxidoreductase activity, acting on a sulfur group of donors, quinone or similar compound as acceptor"/>
    <property type="evidence" value="ECO:0007669"/>
    <property type="project" value="UniProtKB-UniRule"/>
</dbReference>
<comment type="similarity">
    <text evidence="5">Belongs to the MsrP family.</text>
</comment>
<evidence type="ECO:0000256" key="5">
    <source>
        <dbReference type="HAMAP-Rule" id="MF_01206"/>
    </source>
</evidence>
<comment type="subunit">
    <text evidence="5">Heterodimer of a catalytic subunit (MsrP) and a heme-binding subunit (MsrQ).</text>
</comment>
<dbReference type="HAMAP" id="MF_01206">
    <property type="entry name" value="MsrP"/>
    <property type="match status" value="1"/>
</dbReference>
<comment type="catalytic activity">
    <reaction evidence="5">
        <text>L-methionyl-[protein] + a quinone + H2O = L-methionyl-(R)-S-oxide-[protein] + a quinol</text>
        <dbReference type="Rhea" id="RHEA:51296"/>
        <dbReference type="Rhea" id="RHEA-COMP:12313"/>
        <dbReference type="Rhea" id="RHEA-COMP:12314"/>
        <dbReference type="ChEBI" id="CHEBI:15377"/>
        <dbReference type="ChEBI" id="CHEBI:16044"/>
        <dbReference type="ChEBI" id="CHEBI:24646"/>
        <dbReference type="ChEBI" id="CHEBI:45764"/>
        <dbReference type="ChEBI" id="CHEBI:132124"/>
    </reaction>
</comment>
<sequence length="305" mass="35260">MKIDSDNITPKHLFINRRKVLQLGLALSSLIAFNKISPLGAQEVFERKLNTFKEITNYNNFYEFGIDKTDPATHAHKLTISPWTVEIAGLVENPGIYSLEEISSEMDIEKRIYSLRCVEGWSMMIPWNGFQLSNLLKKVGVKEGAKYVGFETLYRPEEMHMQKTRVLRWPYSEGLRIDEAMHPLTLMATGVYDMPLPKQNGAPIRLVVPWKYGFKSIKSITKITLQETEPMSSWNFQNPREYGFYSNVNPTVHHPRWSQASERYIGGDGEGYLGNLFTPRYDTKMFNGYNEVSSMYEGMDLSEYY</sequence>
<keyword evidence="1 5" id="KW-0500">Molybdenum</keyword>
<gene>
    <name evidence="5" type="primary">msrP</name>
    <name evidence="7" type="ORF">DBW71_02985</name>
</gene>
<feature type="binding site" evidence="5">
    <location>
        <position position="117"/>
    </location>
    <ligand>
        <name>Mo-molybdopterin</name>
        <dbReference type="ChEBI" id="CHEBI:71302"/>
    </ligand>
    <ligandPart>
        <name>Mo</name>
        <dbReference type="ChEBI" id="CHEBI:28685"/>
    </ligandPart>
</feature>
<feature type="binding site" evidence="5">
    <location>
        <begin position="216"/>
        <end position="218"/>
    </location>
    <ligand>
        <name>Mo-molybdopterin</name>
        <dbReference type="ChEBI" id="CHEBI:71302"/>
    </ligand>
</feature>
<comment type="function">
    <text evidence="5">Part of the MsrPQ system that repairs oxidized periplasmic proteins containing methionine sulfoxide residues (Met-O), using respiratory chain electrons. Thus protects these proteins from oxidative-stress damage caused by reactive species of oxygen and chlorine generated by the host defense mechanisms. MsrPQ is essential for the maintenance of envelope integrity under bleach stress, rescuing a wide series of structurally unrelated periplasmic proteins from methionine oxidation. The catalytic subunit MsrP is non-stereospecific, being able to reduce both (R-) and (S-) diastereoisomers of methionine sulfoxide.</text>
</comment>
<organism evidence="7 8">
    <name type="scientific">PS1 clade bacterium</name>
    <dbReference type="NCBI Taxonomy" id="2175152"/>
    <lineage>
        <taxon>Bacteria</taxon>
        <taxon>Pseudomonadati</taxon>
        <taxon>Pseudomonadota</taxon>
        <taxon>Alphaproteobacteria</taxon>
        <taxon>PS1 clade</taxon>
    </lineage>
</organism>
<evidence type="ECO:0000313" key="8">
    <source>
        <dbReference type="Proteomes" id="UP000253570"/>
    </source>
</evidence>
<keyword evidence="4 5" id="KW-0560">Oxidoreductase</keyword>
<comment type="catalytic activity">
    <reaction evidence="5">
        <text>L-methionyl-[protein] + a quinone + H2O = L-methionyl-(S)-S-oxide-[protein] + a quinol</text>
        <dbReference type="Rhea" id="RHEA:51292"/>
        <dbReference type="Rhea" id="RHEA-COMP:12313"/>
        <dbReference type="Rhea" id="RHEA-COMP:12315"/>
        <dbReference type="ChEBI" id="CHEBI:15377"/>
        <dbReference type="ChEBI" id="CHEBI:16044"/>
        <dbReference type="ChEBI" id="CHEBI:24646"/>
        <dbReference type="ChEBI" id="CHEBI:44120"/>
        <dbReference type="ChEBI" id="CHEBI:132124"/>
    </reaction>
</comment>
<accession>A0A368DPJ7</accession>
<feature type="binding site" evidence="5">
    <location>
        <position position="200"/>
    </location>
    <ligand>
        <name>Mo-molybdopterin</name>
        <dbReference type="ChEBI" id="CHEBI:71302"/>
    </ligand>
</feature>
<evidence type="ECO:0000256" key="2">
    <source>
        <dbReference type="ARBA" id="ARBA00022723"/>
    </source>
</evidence>
<proteinExistence type="inferred from homology"/>
<reference evidence="7 8" key="1">
    <citation type="journal article" date="2018" name="Microbiome">
        <title>Fine metagenomic profile of the Mediterranean stratified and mixed water columns revealed by assembly and recruitment.</title>
        <authorList>
            <person name="Haro-Moreno J.M."/>
            <person name="Lopez-Perez M."/>
            <person name="De La Torre J.R."/>
            <person name="Picazo A."/>
            <person name="Camacho A."/>
            <person name="Rodriguez-Valera F."/>
        </authorList>
    </citation>
    <scope>NUCLEOTIDE SEQUENCE [LARGE SCALE GENOMIC DNA]</scope>
    <source>
        <strain evidence="7">MED-G57</strain>
    </source>
</reference>
<protein>
    <recommendedName>
        <fullName evidence="5">Protein-methionine-sulfoxide reductase catalytic subunit MsrP</fullName>
        <ecNumber evidence="5">1.8.5.-</ecNumber>
    </recommendedName>
</protein>
<dbReference type="EMBL" id="QOQD01000005">
    <property type="protein sequence ID" value="RCL73759.1"/>
    <property type="molecule type" value="Genomic_DNA"/>
</dbReference>
<dbReference type="GO" id="GO:0030091">
    <property type="term" value="P:protein repair"/>
    <property type="evidence" value="ECO:0007669"/>
    <property type="project" value="UniProtKB-UniRule"/>
</dbReference>
<evidence type="ECO:0000256" key="3">
    <source>
        <dbReference type="ARBA" id="ARBA00022729"/>
    </source>
</evidence>
<dbReference type="InterPro" id="IPR022867">
    <property type="entry name" value="MsrP"/>
</dbReference>
<keyword evidence="3 5" id="KW-0732">Signal</keyword>
<comment type="cofactor">
    <cofactor evidence="5">
        <name>Mo-molybdopterin</name>
        <dbReference type="ChEBI" id="CHEBI:71302"/>
    </cofactor>
    <text evidence="5">Binds 1 Mo-molybdopterin (Mo-MPT) cofactor per subunit.</text>
</comment>
<feature type="binding site" evidence="5">
    <location>
        <begin position="62"/>
        <end position="63"/>
    </location>
    <ligand>
        <name>Mo-molybdopterin</name>
        <dbReference type="ChEBI" id="CHEBI:71302"/>
    </ligand>
</feature>
<dbReference type="NCBIfam" id="NF003767">
    <property type="entry name" value="PRK05363.1"/>
    <property type="match status" value="1"/>
</dbReference>
<feature type="binding site" evidence="5">
    <location>
        <position position="205"/>
    </location>
    <ligand>
        <name>Mo-molybdopterin</name>
        <dbReference type="ChEBI" id="CHEBI:71302"/>
    </ligand>
</feature>
<comment type="caution">
    <text evidence="7">The sequence shown here is derived from an EMBL/GenBank/DDBJ whole genome shotgun (WGS) entry which is preliminary data.</text>
</comment>
<dbReference type="InterPro" id="IPR000572">
    <property type="entry name" value="OxRdtase_Mopterin-bd_dom"/>
</dbReference>
<dbReference type="PANTHER" id="PTHR43032">
    <property type="entry name" value="PROTEIN-METHIONINE-SULFOXIDE REDUCTASE"/>
    <property type="match status" value="1"/>
</dbReference>
<dbReference type="Pfam" id="PF00174">
    <property type="entry name" value="Oxidored_molyb"/>
    <property type="match status" value="1"/>
</dbReference>
<dbReference type="EC" id="1.8.5.-" evidence="5"/>
<dbReference type="Gene3D" id="3.90.420.10">
    <property type="entry name" value="Oxidoreductase, molybdopterin-binding domain"/>
    <property type="match status" value="1"/>
</dbReference>
<dbReference type="AlphaFoldDB" id="A0A368DPJ7"/>
<dbReference type="GO" id="GO:0046872">
    <property type="term" value="F:metal ion binding"/>
    <property type="evidence" value="ECO:0007669"/>
    <property type="project" value="UniProtKB-KW"/>
</dbReference>
<dbReference type="SUPFAM" id="SSF56524">
    <property type="entry name" value="Oxidoreductase molybdopterin-binding domain"/>
    <property type="match status" value="1"/>
</dbReference>
<evidence type="ECO:0000256" key="4">
    <source>
        <dbReference type="ARBA" id="ARBA00023002"/>
    </source>
</evidence>
<dbReference type="GO" id="GO:0043546">
    <property type="term" value="F:molybdopterin cofactor binding"/>
    <property type="evidence" value="ECO:0007669"/>
    <property type="project" value="UniProtKB-UniRule"/>
</dbReference>
<name>A0A368DPJ7_9PROT</name>
<keyword evidence="2 5" id="KW-0479">Metal-binding</keyword>
<dbReference type="Proteomes" id="UP000253570">
    <property type="component" value="Unassembled WGS sequence"/>
</dbReference>
<evidence type="ECO:0000313" key="7">
    <source>
        <dbReference type="EMBL" id="RCL73759.1"/>
    </source>
</evidence>
<feature type="binding site" evidence="5">
    <location>
        <position position="152"/>
    </location>
    <ligand>
        <name>Mo-molybdopterin</name>
        <dbReference type="ChEBI" id="CHEBI:71302"/>
    </ligand>
</feature>
<feature type="binding site" evidence="5">
    <location>
        <position position="59"/>
    </location>
    <ligand>
        <name>Mo-molybdopterin</name>
        <dbReference type="ChEBI" id="CHEBI:71302"/>
    </ligand>
</feature>
<evidence type="ECO:0000259" key="6">
    <source>
        <dbReference type="Pfam" id="PF00174"/>
    </source>
</evidence>
<evidence type="ECO:0000256" key="1">
    <source>
        <dbReference type="ARBA" id="ARBA00022505"/>
    </source>
</evidence>
<dbReference type="PANTHER" id="PTHR43032:SF3">
    <property type="entry name" value="PROTEIN-METHIONINE-SULFOXIDE REDUCTASE CATALYTIC SUBUNIT MSRP"/>
    <property type="match status" value="1"/>
</dbReference>
<feature type="domain" description="Oxidoreductase molybdopterin-binding" evidence="6">
    <location>
        <begin position="79"/>
        <end position="234"/>
    </location>
</feature>
<dbReference type="InterPro" id="IPR036374">
    <property type="entry name" value="OxRdtase_Mopterin-bd_sf"/>
</dbReference>